<name>A0A5B8MV23_9CHLO</name>
<keyword evidence="2" id="KW-1185">Reference proteome</keyword>
<sequence>MARKSIAVETKAEVPEEWKRKADGDVLEGVVALPDHKKQRKEWACALRKLLSPPDMLHEDGTIKQVYFRPKKVVIHQPRRWGEDEKRKLIEGLALYGVGGWRDIKSKLLPKWDENTLRVKSCRLIGCQNLKRYASWKPTRNQIEEAFKKNKKLGSSLGCWKAGMLVDNDNKDVEKALEKMGGKS</sequence>
<protein>
    <recommendedName>
        <fullName evidence="3">Myb-like domain-containing protein</fullName>
    </recommendedName>
</protein>
<accession>A0A5B8MV23</accession>
<evidence type="ECO:0000313" key="2">
    <source>
        <dbReference type="Proteomes" id="UP000316726"/>
    </source>
</evidence>
<evidence type="ECO:0000313" key="1">
    <source>
        <dbReference type="EMBL" id="QDZ24136.1"/>
    </source>
</evidence>
<dbReference type="AlphaFoldDB" id="A0A5B8MV23"/>
<dbReference type="SUPFAM" id="SSF46689">
    <property type="entry name" value="Homeodomain-like"/>
    <property type="match status" value="1"/>
</dbReference>
<dbReference type="OrthoDB" id="608866at2759"/>
<dbReference type="EMBL" id="CP031045">
    <property type="protein sequence ID" value="QDZ24136.1"/>
    <property type="molecule type" value="Genomic_DNA"/>
</dbReference>
<dbReference type="Gene3D" id="1.10.246.220">
    <property type="match status" value="1"/>
</dbReference>
<proteinExistence type="predicted"/>
<dbReference type="InterPro" id="IPR009057">
    <property type="entry name" value="Homeodomain-like_sf"/>
</dbReference>
<evidence type="ECO:0008006" key="3">
    <source>
        <dbReference type="Google" id="ProtNLM"/>
    </source>
</evidence>
<reference evidence="1 2" key="1">
    <citation type="submission" date="2018-07" db="EMBL/GenBank/DDBJ databases">
        <title>The complete nuclear genome of the prasinophyte Chloropicon primus (CCMP1205).</title>
        <authorList>
            <person name="Pombert J.-F."/>
            <person name="Otis C."/>
            <person name="Turmel M."/>
            <person name="Lemieux C."/>
        </authorList>
    </citation>
    <scope>NUCLEOTIDE SEQUENCE [LARGE SCALE GENOMIC DNA]</scope>
    <source>
        <strain evidence="1 2">CCMP1205</strain>
    </source>
</reference>
<gene>
    <name evidence="1" type="ORF">A3770_12p66540</name>
</gene>
<dbReference type="STRING" id="1764295.A0A5B8MV23"/>
<dbReference type="Proteomes" id="UP000316726">
    <property type="component" value="Chromosome 12"/>
</dbReference>
<organism evidence="1 2">
    <name type="scientific">Chloropicon primus</name>
    <dbReference type="NCBI Taxonomy" id="1764295"/>
    <lineage>
        <taxon>Eukaryota</taxon>
        <taxon>Viridiplantae</taxon>
        <taxon>Chlorophyta</taxon>
        <taxon>Chloropicophyceae</taxon>
        <taxon>Chloropicales</taxon>
        <taxon>Chloropicaceae</taxon>
        <taxon>Chloropicon</taxon>
    </lineage>
</organism>